<dbReference type="AlphaFoldDB" id="A0A8K0EAB1"/>
<name>A0A8K0EAB1_BRALA</name>
<gene>
    <name evidence="2" type="primary">Hypp6518</name>
    <name evidence="2" type="ORF">BLAG_LOCUS5569</name>
</gene>
<dbReference type="Proteomes" id="UP000838412">
    <property type="component" value="Chromosome 12"/>
</dbReference>
<evidence type="ECO:0000256" key="1">
    <source>
        <dbReference type="SAM" id="MobiDB-lite"/>
    </source>
</evidence>
<proteinExistence type="predicted"/>
<feature type="region of interest" description="Disordered" evidence="1">
    <location>
        <begin position="68"/>
        <end position="126"/>
    </location>
</feature>
<accession>A0A8K0EAB1</accession>
<keyword evidence="3" id="KW-1185">Reference proteome</keyword>
<feature type="compositionally biased region" description="Basic and acidic residues" evidence="1">
    <location>
        <begin position="107"/>
        <end position="126"/>
    </location>
</feature>
<dbReference type="EMBL" id="OV696697">
    <property type="protein sequence ID" value="CAH1242263.1"/>
    <property type="molecule type" value="Genomic_DNA"/>
</dbReference>
<organism evidence="2 3">
    <name type="scientific">Branchiostoma lanceolatum</name>
    <name type="common">Common lancelet</name>
    <name type="synonym">Amphioxus lanceolatum</name>
    <dbReference type="NCBI Taxonomy" id="7740"/>
    <lineage>
        <taxon>Eukaryota</taxon>
        <taxon>Metazoa</taxon>
        <taxon>Chordata</taxon>
        <taxon>Cephalochordata</taxon>
        <taxon>Leptocardii</taxon>
        <taxon>Amphioxiformes</taxon>
        <taxon>Branchiostomatidae</taxon>
        <taxon>Branchiostoma</taxon>
    </lineage>
</organism>
<sequence>MHDSSVLMTKPTFQWVDGKTQEKEQLLKDTQKMAPKLGKLTDVTGNEWRRRETKKWKRIAMMQYVIDKAGNSKTPDEENAEEQQVGKGKKVTQKKMTAEAEQCTTSDAHEKKQGKKGEKVIKKIKR</sequence>
<protein>
    <submittedName>
        <fullName evidence="2">Hypp6518 protein</fullName>
    </submittedName>
</protein>
<evidence type="ECO:0000313" key="2">
    <source>
        <dbReference type="EMBL" id="CAH1242263.1"/>
    </source>
</evidence>
<reference evidence="2" key="1">
    <citation type="submission" date="2022-01" db="EMBL/GenBank/DDBJ databases">
        <authorList>
            <person name="Braso-Vives M."/>
        </authorList>
    </citation>
    <scope>NUCLEOTIDE SEQUENCE</scope>
</reference>
<evidence type="ECO:0000313" key="3">
    <source>
        <dbReference type="Proteomes" id="UP000838412"/>
    </source>
</evidence>